<evidence type="ECO:0000313" key="2">
    <source>
        <dbReference type="EMBL" id="KAF4682111.1"/>
    </source>
</evidence>
<feature type="non-terminal residue" evidence="2">
    <location>
        <position position="1"/>
    </location>
</feature>
<dbReference type="InterPro" id="IPR012340">
    <property type="entry name" value="NA-bd_OB-fold"/>
</dbReference>
<comment type="caution">
    <text evidence="2">The sequence shown here is derived from an EMBL/GenBank/DDBJ whole genome shotgun (WGS) entry which is preliminary data.</text>
</comment>
<dbReference type="PANTHER" id="PTHR23355:SF35">
    <property type="entry name" value="EXOSOME COMPLEX EXONUCLEASE RRP44"/>
    <property type="match status" value="1"/>
</dbReference>
<dbReference type="SMART" id="SM00955">
    <property type="entry name" value="RNB"/>
    <property type="match status" value="1"/>
</dbReference>
<dbReference type="GO" id="GO:0071031">
    <property type="term" value="P:nuclear mRNA surveillance of mRNA 3'-end processing"/>
    <property type="evidence" value="ECO:0007669"/>
    <property type="project" value="TreeGrafter"/>
</dbReference>
<dbReference type="GO" id="GO:0016075">
    <property type="term" value="P:rRNA catabolic process"/>
    <property type="evidence" value="ECO:0007669"/>
    <property type="project" value="TreeGrafter"/>
</dbReference>
<dbReference type="InterPro" id="IPR001900">
    <property type="entry name" value="RNase_II/R"/>
</dbReference>
<sequence length="122" mass="13875">VLPNGNWRIGVHIADVTHFVHPNTAIDKEAAERCTTVYLVERRTDMLPSLLTTDLCSLMDANNKKEPFKIVNTQFHKAIINSNAALSYGEAQARIDDKNDHTHLTQSIRRLLKAAMVIRRKR</sequence>
<proteinExistence type="predicted"/>
<name>A0A7J6NGF5_PEROL</name>
<organism evidence="2 3">
    <name type="scientific">Perkinsus olseni</name>
    <name type="common">Perkinsus atlanticus</name>
    <dbReference type="NCBI Taxonomy" id="32597"/>
    <lineage>
        <taxon>Eukaryota</taxon>
        <taxon>Sar</taxon>
        <taxon>Alveolata</taxon>
        <taxon>Perkinsozoa</taxon>
        <taxon>Perkinsea</taxon>
        <taxon>Perkinsida</taxon>
        <taxon>Perkinsidae</taxon>
        <taxon>Perkinsus</taxon>
    </lineage>
</organism>
<dbReference type="InterPro" id="IPR050180">
    <property type="entry name" value="RNR_Ribonuclease"/>
</dbReference>
<dbReference type="GO" id="GO:0000177">
    <property type="term" value="C:cytoplasmic exosome (RNase complex)"/>
    <property type="evidence" value="ECO:0007669"/>
    <property type="project" value="TreeGrafter"/>
</dbReference>
<dbReference type="GO" id="GO:0003723">
    <property type="term" value="F:RNA binding"/>
    <property type="evidence" value="ECO:0007669"/>
    <property type="project" value="InterPro"/>
</dbReference>
<accession>A0A7J6NGF5</accession>
<evidence type="ECO:0000259" key="1">
    <source>
        <dbReference type="SMART" id="SM00955"/>
    </source>
</evidence>
<dbReference type="GO" id="GO:0000176">
    <property type="term" value="C:nuclear exosome (RNase complex)"/>
    <property type="evidence" value="ECO:0007669"/>
    <property type="project" value="TreeGrafter"/>
</dbReference>
<dbReference type="GO" id="GO:0004519">
    <property type="term" value="F:endonuclease activity"/>
    <property type="evidence" value="ECO:0007669"/>
    <property type="project" value="TreeGrafter"/>
</dbReference>
<dbReference type="EMBL" id="JABANM010037528">
    <property type="protein sequence ID" value="KAF4682111.1"/>
    <property type="molecule type" value="Genomic_DNA"/>
</dbReference>
<dbReference type="Pfam" id="PF00773">
    <property type="entry name" value="RNB"/>
    <property type="match status" value="1"/>
</dbReference>
<reference evidence="2 3" key="1">
    <citation type="submission" date="2020-04" db="EMBL/GenBank/DDBJ databases">
        <title>Perkinsus olseni comparative genomics.</title>
        <authorList>
            <person name="Bogema D.R."/>
        </authorList>
    </citation>
    <scope>NUCLEOTIDE SEQUENCE [LARGE SCALE GENOMIC DNA]</scope>
    <source>
        <strain evidence="2">ATCC PRA-205</strain>
    </source>
</reference>
<dbReference type="SUPFAM" id="SSF50249">
    <property type="entry name" value="Nucleic acid-binding proteins"/>
    <property type="match status" value="1"/>
</dbReference>
<feature type="non-terminal residue" evidence="2">
    <location>
        <position position="122"/>
    </location>
</feature>
<dbReference type="GO" id="GO:0000175">
    <property type="term" value="F:3'-5'-RNA exonuclease activity"/>
    <property type="evidence" value="ECO:0007669"/>
    <property type="project" value="TreeGrafter"/>
</dbReference>
<dbReference type="PANTHER" id="PTHR23355">
    <property type="entry name" value="RIBONUCLEASE"/>
    <property type="match status" value="1"/>
</dbReference>
<evidence type="ECO:0000313" key="3">
    <source>
        <dbReference type="Proteomes" id="UP000574390"/>
    </source>
</evidence>
<gene>
    <name evidence="2" type="primary">DIS3_3</name>
    <name evidence="2" type="ORF">FOZ62_017939</name>
</gene>
<feature type="domain" description="RNB" evidence="1">
    <location>
        <begin position="1"/>
        <end position="118"/>
    </location>
</feature>
<protein>
    <submittedName>
        <fullName evidence="2">Exosome catalytic subunit dis3</fullName>
    </submittedName>
</protein>
<dbReference type="AlphaFoldDB" id="A0A7J6NGF5"/>
<dbReference type="Proteomes" id="UP000574390">
    <property type="component" value="Unassembled WGS sequence"/>
</dbReference>